<sequence length="1522" mass="154303">MHLHYLYHSSLLGAACLLTPAYGGLMSDSFDVQTYRDFAENRGIFDVNAKDVAIYDKDGNYVGTIPKMMNFDGVADAHAGEAALVGGPGFIATVSHDYNNQTITFTKRFGATQGTPFYDAYRSVVIKNAWGNQTNYTYDYRVQRLSKIVTEAEYAPYLTDPEYLDNMKGRLVLRAGSGTQAIATGNGKQDTVNGAYSYLTGGTLVFEGQASAPGTGEPDPENAKTYPAYRFWYNFKKPTESNPLPTGVLAGDSGSPSYVFNENSGQWEWVGAGQSQGGSGYGEFSQMRSGNQWASDYVDSFNRTVSVSEGGGDLLWNVTDAEGNGTFVQGDISTDYIGLASGVRGDTSTQGTRATDAQIGACSNLVFDGSGGTIVLQGSVDTGAGSLTFNRDYVLSDGGDSSRRLNTAGFVVNKGATVTTLLTGASGDEWRKIGEGDLIVSGHGNNAADINVGGGGLLVLDRDGYAARNVKLNGGGVMVRLAGENQVSGEFIFGHRGGVVDMYGHNLTLNAITHLDSGAVFANYLGGSTVTFTFTGSGEQTFLGSLRDGEAASRGLMNVVYTPGTAEGSVWNLSGHILNTGTWTVRGGEVKVAGALTLHAGGYVDENDWQMAAFSTGTVQVNSGARFTTGSHSLVVSAVQVDDGGTYGVLAGGDHSGNVVLSGAASMLRAEVDSGSATESGVISGAGSLVKTGEGTLLLKNGNNSFSGTATVEGGLVRASSAGALGQAVWTLDAAGALSVDGAGFSSIAGKLDQKSSGTFVLLEDQAAISGLAGFRNLSIGAAGEVNLGTSGTTDVLSGWTADGGWSLGGGGGTLTVNLKLSGSGTLSIGNGSNTGAVVLANAHNSDSEGGTAFSGAIELNGGVRLAYTDVRSLGLENKNVLVKYGTSFSLGAEVDAALAHVSNASGGVLLLSGDRTSGLDLGGMGLDSVYIGADGQAVLSGSVTAGTQGYLFGGGTLTVASSLGGAHAMTVDTQGMETSGGVILAADNTYSGETRILSGAFLTVGNGGTAGSLGTGAVVNDGTLAFNRTDKMTAGNAISGTGALIQKGAGELVLTGNNSYSGVTTIAAGTLTVGDGGTSGSLGTGAVVNNGVLAFNRSDAVAVNVNVSGSGALVKNGSGTLTIQKMLSYTGGTTVNEGALVLGYGGANGMIRGNLAIQEGAQVTLKGGDSFGYSGGNASVKNVNITGGTLYFGDKANQTFQNTVFNLKGAVVDGVTGGRMDIWTKAVVNVKAANKASEIRNINVLLRDANPTVFMVERGKSASDLNVSSNIINSSGVKGSFIKKGAGIMVLSGRNTYSGGTTVNWGTLVAASNQALGTGLAAVNSGARLAFGGLGTDLASVSLGNDILVKSGGILSGSATLSGNTTLNAGSMLEFTLSMGGAAGDELAYNSLMLQSGVFQIDAGAKLKLAAVSLDYSSDFWGTSHILNLIEGGANASLKGAFTLDLSGAGNYGSYGSWSLQGDEDSKTVNMVWTPNAEAVLDHSETAALLAAPSPAPVPEPSSALLVLAGLGTCIFRRRVR</sequence>
<comment type="subcellular location">
    <subcellularLocation>
        <location evidence="1">Cell envelope</location>
    </subcellularLocation>
    <subcellularLocation>
        <location evidence="2">Cell outer membrane</location>
    </subcellularLocation>
    <subcellularLocation>
        <location evidence="3">Secreted</location>
    </subcellularLocation>
</comment>
<evidence type="ECO:0000256" key="2">
    <source>
        <dbReference type="ARBA" id="ARBA00004442"/>
    </source>
</evidence>
<dbReference type="OrthoDB" id="199739at2"/>
<dbReference type="InterPro" id="IPR013425">
    <property type="entry name" value="Autotrns_rpt"/>
</dbReference>
<reference evidence="11 12" key="1">
    <citation type="journal article" date="2017" name="BMC Genomics">
        <title>Genome sequencing of 39 Akkermansia muciniphila isolates reveals its population structure, genomic and functional diverisity, and global distribution in mammalian gut microbiotas.</title>
        <authorList>
            <person name="Guo X."/>
            <person name="Li S."/>
            <person name="Zhang J."/>
            <person name="Wu F."/>
            <person name="Li X."/>
            <person name="Wu D."/>
            <person name="Zhang M."/>
            <person name="Ou Z."/>
            <person name="Jie Z."/>
            <person name="Yan Q."/>
            <person name="Li P."/>
            <person name="Yi J."/>
            <person name="Peng Y."/>
        </authorList>
    </citation>
    <scope>NUCLEOTIDE SEQUENCE [LARGE SCALE GENOMIC DNA]</scope>
    <source>
        <strain evidence="11 12">GP24</strain>
    </source>
</reference>
<evidence type="ECO:0000256" key="5">
    <source>
        <dbReference type="ARBA" id="ARBA00022525"/>
    </source>
</evidence>
<dbReference type="Pfam" id="PF02395">
    <property type="entry name" value="Peptidase_S6"/>
    <property type="match status" value="1"/>
</dbReference>
<evidence type="ECO:0000313" key="11">
    <source>
        <dbReference type="EMBL" id="PNC17374.1"/>
    </source>
</evidence>
<dbReference type="InterPro" id="IPR012332">
    <property type="entry name" value="Autotransporter_pectin_lyase_C"/>
</dbReference>
<dbReference type="Pfam" id="PF12951">
    <property type="entry name" value="PATR"/>
    <property type="match status" value="5"/>
</dbReference>
<dbReference type="GO" id="GO:0004252">
    <property type="term" value="F:serine-type endopeptidase activity"/>
    <property type="evidence" value="ECO:0007669"/>
    <property type="project" value="InterPro"/>
</dbReference>
<evidence type="ECO:0000256" key="7">
    <source>
        <dbReference type="ARBA" id="ARBA00022729"/>
    </source>
</evidence>
<evidence type="ECO:0000256" key="4">
    <source>
        <dbReference type="ARBA" id="ARBA00022452"/>
    </source>
</evidence>
<evidence type="ECO:0000256" key="6">
    <source>
        <dbReference type="ARBA" id="ARBA00022692"/>
    </source>
</evidence>
<keyword evidence="5" id="KW-0964">Secreted</keyword>
<dbReference type="PRINTS" id="PR00921">
    <property type="entry name" value="IGASERPTASE"/>
</dbReference>
<dbReference type="NCBIfam" id="TIGR02601">
    <property type="entry name" value="autotrns_rpt"/>
    <property type="match status" value="4"/>
</dbReference>
<evidence type="ECO:0000256" key="9">
    <source>
        <dbReference type="ARBA" id="ARBA00023237"/>
    </source>
</evidence>
<dbReference type="Gene3D" id="2.160.20.20">
    <property type="match status" value="2"/>
</dbReference>
<keyword evidence="7" id="KW-0732">Signal</keyword>
<dbReference type="PROSITE" id="PS51691">
    <property type="entry name" value="PEPTIDASE_S6"/>
    <property type="match status" value="1"/>
</dbReference>
<dbReference type="NCBIfam" id="TIGR02595">
    <property type="entry name" value="PEP_CTERM"/>
    <property type="match status" value="1"/>
</dbReference>
<dbReference type="InterPro" id="IPR011050">
    <property type="entry name" value="Pectin_lyase_fold/virulence"/>
</dbReference>
<keyword evidence="8" id="KW-0472">Membrane</keyword>
<dbReference type="GO" id="GO:0005576">
    <property type="term" value="C:extracellular region"/>
    <property type="evidence" value="ECO:0007669"/>
    <property type="project" value="UniProtKB-SubCell"/>
</dbReference>
<dbReference type="SUPFAM" id="SSF51126">
    <property type="entry name" value="Pectin lyase-like"/>
    <property type="match status" value="4"/>
</dbReference>
<dbReference type="GO" id="GO:0009279">
    <property type="term" value="C:cell outer membrane"/>
    <property type="evidence" value="ECO:0007669"/>
    <property type="project" value="UniProtKB-SubCell"/>
</dbReference>
<dbReference type="InterPro" id="IPR013424">
    <property type="entry name" value="Ice-binding_C"/>
</dbReference>
<evidence type="ECO:0000256" key="8">
    <source>
        <dbReference type="ARBA" id="ARBA00023136"/>
    </source>
</evidence>
<keyword evidence="4" id="KW-1134">Transmembrane beta strand</keyword>
<evidence type="ECO:0000256" key="3">
    <source>
        <dbReference type="ARBA" id="ARBA00004613"/>
    </source>
</evidence>
<evidence type="ECO:0000313" key="12">
    <source>
        <dbReference type="Proteomes" id="UP000236000"/>
    </source>
</evidence>
<protein>
    <recommendedName>
        <fullName evidence="10">Peptidase S6 domain-containing protein</fullName>
    </recommendedName>
</protein>
<organism evidence="11 12">
    <name type="scientific">Akkermansia muciniphila</name>
    <dbReference type="NCBI Taxonomy" id="239935"/>
    <lineage>
        <taxon>Bacteria</taxon>
        <taxon>Pseudomonadati</taxon>
        <taxon>Verrucomicrobiota</taxon>
        <taxon>Verrucomicrobiia</taxon>
        <taxon>Verrucomicrobiales</taxon>
        <taxon>Akkermansiaceae</taxon>
        <taxon>Akkermansia</taxon>
    </lineage>
</organism>
<comment type="caution">
    <text evidence="11">The sequence shown here is derived from an EMBL/GenBank/DDBJ whole genome shotgun (WGS) entry which is preliminary data.</text>
</comment>
<dbReference type="Gene3D" id="2.40.10.120">
    <property type="match status" value="1"/>
</dbReference>
<gene>
    <name evidence="11" type="ORF">CXU22_12245</name>
</gene>
<dbReference type="InterPro" id="IPR030396">
    <property type="entry name" value="Peptidase_S6_dom"/>
</dbReference>
<keyword evidence="9" id="KW-0998">Cell outer membrane</keyword>
<keyword evidence="6" id="KW-0812">Transmembrane</keyword>
<evidence type="ECO:0000259" key="10">
    <source>
        <dbReference type="PROSITE" id="PS51691"/>
    </source>
</evidence>
<dbReference type="Proteomes" id="UP000236000">
    <property type="component" value="Unassembled WGS sequence"/>
</dbReference>
<evidence type="ECO:0000256" key="1">
    <source>
        <dbReference type="ARBA" id="ARBA00004196"/>
    </source>
</evidence>
<name>A0A2N8HBY0_9BACT</name>
<feature type="domain" description="Peptidase S6" evidence="10">
    <location>
        <begin position="24"/>
        <end position="303"/>
    </location>
</feature>
<dbReference type="GO" id="GO:0006508">
    <property type="term" value="P:proteolysis"/>
    <property type="evidence" value="ECO:0007669"/>
    <property type="project" value="InterPro"/>
</dbReference>
<accession>A0A2N8HBY0</accession>
<dbReference type="EMBL" id="PJKA01000013">
    <property type="protein sequence ID" value="PNC17374.1"/>
    <property type="molecule type" value="Genomic_DNA"/>
</dbReference>
<proteinExistence type="predicted"/>
<dbReference type="InterPro" id="IPR000710">
    <property type="entry name" value="Peptidase_S6"/>
</dbReference>